<feature type="region of interest" description="Disordered" evidence="1">
    <location>
        <begin position="243"/>
        <end position="285"/>
    </location>
</feature>
<evidence type="ECO:0000313" key="2">
    <source>
        <dbReference type="EMBL" id="PHH82230.1"/>
    </source>
</evidence>
<organism evidence="2 3">
    <name type="scientific">Ophiocordyceps australis</name>
    <dbReference type="NCBI Taxonomy" id="1399860"/>
    <lineage>
        <taxon>Eukaryota</taxon>
        <taxon>Fungi</taxon>
        <taxon>Dikarya</taxon>
        <taxon>Ascomycota</taxon>
        <taxon>Pezizomycotina</taxon>
        <taxon>Sordariomycetes</taxon>
        <taxon>Hypocreomycetidae</taxon>
        <taxon>Hypocreales</taxon>
        <taxon>Ophiocordycipitaceae</taxon>
        <taxon>Ophiocordyceps</taxon>
    </lineage>
</organism>
<comment type="caution">
    <text evidence="2">The sequence shown here is derived from an EMBL/GenBank/DDBJ whole genome shotgun (WGS) entry which is preliminary data.</text>
</comment>
<feature type="compositionally biased region" description="Basic and acidic residues" evidence="1">
    <location>
        <begin position="161"/>
        <end position="175"/>
    </location>
</feature>
<dbReference type="Proteomes" id="UP000224854">
    <property type="component" value="Unassembled WGS sequence"/>
</dbReference>
<name>A0A2C5ZQX2_9HYPO</name>
<dbReference type="AlphaFoldDB" id="A0A2C5ZQX2"/>
<keyword evidence="3" id="KW-1185">Reference proteome</keyword>
<protein>
    <submittedName>
        <fullName evidence="2">Uncharacterized protein</fullName>
    </submittedName>
</protein>
<gene>
    <name evidence="2" type="ORF">CDD82_6649</name>
</gene>
<accession>A0A2C5ZQX2</accession>
<dbReference type="OrthoDB" id="3439820at2759"/>
<dbReference type="EMBL" id="NJEU01000070">
    <property type="protein sequence ID" value="PHH82230.1"/>
    <property type="molecule type" value="Genomic_DNA"/>
</dbReference>
<evidence type="ECO:0000256" key="1">
    <source>
        <dbReference type="SAM" id="MobiDB-lite"/>
    </source>
</evidence>
<evidence type="ECO:0000313" key="3">
    <source>
        <dbReference type="Proteomes" id="UP000224854"/>
    </source>
</evidence>
<proteinExistence type="predicted"/>
<feature type="compositionally biased region" description="Basic and acidic residues" evidence="1">
    <location>
        <begin position="243"/>
        <end position="259"/>
    </location>
</feature>
<sequence>MAYFLGPTVTVPLKPNVAGKPSSPSRGARRRNAQRTSSFGGWIRSILPSHRAERGGTARAQGFWEQQHAGQPSRRALTDSHQSRRSQALGSDHIVGWNMPQDMPQTVSPVKQQADRKWSWVATPKHQVNEQEAMGQAAREPPLKTTIERRLAQTRQLIEARKEARQQRRNLKESGDYLGVQGINPETGQLDVMTPTDSSPERRSSSTSHERRQKLQVLRKALRDARHTYKQAKQHGEHVANKIELESETHKLRRLDQGKQRRNQASQRVRWRRQTKQWSSAQEPGLSPIVQSRVASSELFPSLSYPPPFPSSASCKLKVKARASIKARQHHAPATASGPCL</sequence>
<feature type="region of interest" description="Disordered" evidence="1">
    <location>
        <begin position="161"/>
        <end position="214"/>
    </location>
</feature>
<feature type="compositionally biased region" description="Basic and acidic residues" evidence="1">
    <location>
        <begin position="199"/>
        <end position="210"/>
    </location>
</feature>
<feature type="region of interest" description="Disordered" evidence="1">
    <location>
        <begin position="1"/>
        <end position="89"/>
    </location>
</feature>
<reference evidence="2 3" key="1">
    <citation type="submission" date="2017-06" db="EMBL/GenBank/DDBJ databases">
        <title>Ant-infecting Ophiocordyceps genomes reveal a high diversity of potential behavioral manipulation genes and a possible major role for enterotoxins.</title>
        <authorList>
            <person name="De Bekker C."/>
            <person name="Evans H.C."/>
            <person name="Brachmann A."/>
            <person name="Hughes D.P."/>
        </authorList>
    </citation>
    <scope>NUCLEOTIDE SEQUENCE [LARGE SCALE GENOMIC DNA]</scope>
    <source>
        <strain evidence="2 3">1348a</strain>
    </source>
</reference>